<accession>A0ABP6KNS9</accession>
<proteinExistence type="predicted"/>
<dbReference type="RefSeq" id="WP_344899311.1">
    <property type="nucleotide sequence ID" value="NZ_BAAAWD010000014.1"/>
</dbReference>
<dbReference type="EMBL" id="BAAAWD010000014">
    <property type="protein sequence ID" value="GAA3019405.1"/>
    <property type="molecule type" value="Genomic_DNA"/>
</dbReference>
<reference evidence="2" key="1">
    <citation type="journal article" date="2019" name="Int. J. Syst. Evol. Microbiol.">
        <title>The Global Catalogue of Microorganisms (GCM) 10K type strain sequencing project: providing services to taxonomists for standard genome sequencing and annotation.</title>
        <authorList>
            <consortium name="The Broad Institute Genomics Platform"/>
            <consortium name="The Broad Institute Genome Sequencing Center for Infectious Disease"/>
            <person name="Wu L."/>
            <person name="Ma J."/>
        </authorList>
    </citation>
    <scope>NUCLEOTIDE SEQUENCE [LARGE SCALE GENOMIC DNA]</scope>
    <source>
        <strain evidence="2">JCM 3106</strain>
    </source>
</reference>
<comment type="caution">
    <text evidence="1">The sequence shown here is derived from an EMBL/GenBank/DDBJ whole genome shotgun (WGS) entry which is preliminary data.</text>
</comment>
<gene>
    <name evidence="1" type="ORF">GCM10017559_49470</name>
</gene>
<evidence type="ECO:0000313" key="1">
    <source>
        <dbReference type="EMBL" id="GAA3019405.1"/>
    </source>
</evidence>
<name>A0ABP6KNS9_9ACTN</name>
<keyword evidence="2" id="KW-1185">Reference proteome</keyword>
<dbReference type="Proteomes" id="UP001499930">
    <property type="component" value="Unassembled WGS sequence"/>
</dbReference>
<evidence type="ECO:0000313" key="2">
    <source>
        <dbReference type="Proteomes" id="UP001499930"/>
    </source>
</evidence>
<sequence length="137" mass="14732">MTSPDLPHLVEAARAWARGSYAMESAVELLVHHGTWLHRSDFLRMAVDYAPDGYSRIPLAVISWDTLHAALCNNLLPCSNSEAAVLRIALSIAAGHPVDLGPAITRLDTANLAYVLAAVRHAGGDRSAWAVVERDAP</sequence>
<protein>
    <submittedName>
        <fullName evidence="1">Uncharacterized protein</fullName>
    </submittedName>
</protein>
<organism evidence="1 2">
    <name type="scientific">Streptosporangium longisporum</name>
    <dbReference type="NCBI Taxonomy" id="46187"/>
    <lineage>
        <taxon>Bacteria</taxon>
        <taxon>Bacillati</taxon>
        <taxon>Actinomycetota</taxon>
        <taxon>Actinomycetes</taxon>
        <taxon>Streptosporangiales</taxon>
        <taxon>Streptosporangiaceae</taxon>
        <taxon>Streptosporangium</taxon>
    </lineage>
</organism>